<gene>
    <name evidence="2" type="ORF">FRX48_07592</name>
</gene>
<proteinExistence type="predicted"/>
<accession>A0A5M8PHW2</accession>
<organism evidence="2 3">
    <name type="scientific">Lasallia pustulata</name>
    <dbReference type="NCBI Taxonomy" id="136370"/>
    <lineage>
        <taxon>Eukaryota</taxon>
        <taxon>Fungi</taxon>
        <taxon>Dikarya</taxon>
        <taxon>Ascomycota</taxon>
        <taxon>Pezizomycotina</taxon>
        <taxon>Lecanoromycetes</taxon>
        <taxon>OSLEUM clade</taxon>
        <taxon>Umbilicariomycetidae</taxon>
        <taxon>Umbilicariales</taxon>
        <taxon>Umbilicariaceae</taxon>
        <taxon>Lasallia</taxon>
    </lineage>
</organism>
<dbReference type="Proteomes" id="UP000324767">
    <property type="component" value="Unassembled WGS sequence"/>
</dbReference>
<comment type="caution">
    <text evidence="2">The sequence shown here is derived from an EMBL/GenBank/DDBJ whole genome shotgun (WGS) entry which is preliminary data.</text>
</comment>
<sequence>MTLNPQTPTTLGPQPPATFTPQALNARNFPPASLHLGSPIRGIPPPDVAIKPEAPEKPSQHPQPLWPKVDALVKEIESLKWQVHEVTVRKDYYQNLAQFYQEWAGKTVTRACQLTIESDIRQQEIQTAISRLQRLTLEVGNNVKEYGEKARDRHNEVGNL</sequence>
<dbReference type="EMBL" id="VXIT01000013">
    <property type="protein sequence ID" value="KAA6408510.1"/>
    <property type="molecule type" value="Genomic_DNA"/>
</dbReference>
<feature type="region of interest" description="Disordered" evidence="1">
    <location>
        <begin position="1"/>
        <end position="65"/>
    </location>
</feature>
<protein>
    <submittedName>
        <fullName evidence="2">Uncharacterized protein</fullName>
    </submittedName>
</protein>
<evidence type="ECO:0000313" key="2">
    <source>
        <dbReference type="EMBL" id="KAA6408510.1"/>
    </source>
</evidence>
<reference evidence="2 3" key="1">
    <citation type="submission" date="2019-09" db="EMBL/GenBank/DDBJ databases">
        <title>The hologenome of the rock-dwelling lichen Lasallia pustulata.</title>
        <authorList>
            <person name="Greshake Tzovaras B."/>
            <person name="Segers F."/>
            <person name="Bicker A."/>
            <person name="Dal Grande F."/>
            <person name="Otte J."/>
            <person name="Hankeln T."/>
            <person name="Schmitt I."/>
            <person name="Ebersberger I."/>
        </authorList>
    </citation>
    <scope>NUCLEOTIDE SEQUENCE [LARGE SCALE GENOMIC DNA]</scope>
    <source>
        <strain evidence="2">A1-1</strain>
    </source>
</reference>
<dbReference type="AlphaFoldDB" id="A0A5M8PHW2"/>
<evidence type="ECO:0000313" key="3">
    <source>
        <dbReference type="Proteomes" id="UP000324767"/>
    </source>
</evidence>
<evidence type="ECO:0000256" key="1">
    <source>
        <dbReference type="SAM" id="MobiDB-lite"/>
    </source>
</evidence>
<feature type="compositionally biased region" description="Low complexity" evidence="1">
    <location>
        <begin position="1"/>
        <end position="12"/>
    </location>
</feature>
<name>A0A5M8PHW2_9LECA</name>